<gene>
    <name evidence="6" type="ORF">Slati_3821800</name>
</gene>
<dbReference type="EMBL" id="JACGWN010000014">
    <property type="protein sequence ID" value="KAL0405079.1"/>
    <property type="molecule type" value="Genomic_DNA"/>
</dbReference>
<dbReference type="Gene3D" id="3.10.400.10">
    <property type="entry name" value="Sulfate adenylyltransferase"/>
    <property type="match status" value="1"/>
</dbReference>
<evidence type="ECO:0000259" key="5">
    <source>
        <dbReference type="Pfam" id="PF14306"/>
    </source>
</evidence>
<evidence type="ECO:0000256" key="4">
    <source>
        <dbReference type="ARBA" id="ARBA00022840"/>
    </source>
</evidence>
<keyword evidence="2" id="KW-0808">Transferase</keyword>
<organism evidence="6">
    <name type="scientific">Sesamum latifolium</name>
    <dbReference type="NCBI Taxonomy" id="2727402"/>
    <lineage>
        <taxon>Eukaryota</taxon>
        <taxon>Viridiplantae</taxon>
        <taxon>Streptophyta</taxon>
        <taxon>Embryophyta</taxon>
        <taxon>Tracheophyta</taxon>
        <taxon>Spermatophyta</taxon>
        <taxon>Magnoliopsida</taxon>
        <taxon>eudicotyledons</taxon>
        <taxon>Gunneridae</taxon>
        <taxon>Pentapetalae</taxon>
        <taxon>asterids</taxon>
        <taxon>lamiids</taxon>
        <taxon>Lamiales</taxon>
        <taxon>Pedaliaceae</taxon>
        <taxon>Sesamum</taxon>
    </lineage>
</organism>
<dbReference type="InterPro" id="IPR015947">
    <property type="entry name" value="PUA-like_sf"/>
</dbReference>
<feature type="domain" description="ATP-sulfurylase PUA-like" evidence="5">
    <location>
        <begin position="20"/>
        <end position="117"/>
    </location>
</feature>
<dbReference type="PANTHER" id="PTHR11055:SF37">
    <property type="entry name" value="ATP SULFURYLASE 2"/>
    <property type="match status" value="1"/>
</dbReference>
<reference evidence="6" key="2">
    <citation type="journal article" date="2024" name="Plant">
        <title>Genomic evolution and insights into agronomic trait innovations of Sesamum species.</title>
        <authorList>
            <person name="Miao H."/>
            <person name="Wang L."/>
            <person name="Qu L."/>
            <person name="Liu H."/>
            <person name="Sun Y."/>
            <person name="Le M."/>
            <person name="Wang Q."/>
            <person name="Wei S."/>
            <person name="Zheng Y."/>
            <person name="Lin W."/>
            <person name="Duan Y."/>
            <person name="Cao H."/>
            <person name="Xiong S."/>
            <person name="Wang X."/>
            <person name="Wei L."/>
            <person name="Li C."/>
            <person name="Ma Q."/>
            <person name="Ju M."/>
            <person name="Zhao R."/>
            <person name="Li G."/>
            <person name="Mu C."/>
            <person name="Tian Q."/>
            <person name="Mei H."/>
            <person name="Zhang T."/>
            <person name="Gao T."/>
            <person name="Zhang H."/>
        </authorList>
    </citation>
    <scope>NUCLEOTIDE SEQUENCE</scope>
    <source>
        <strain evidence="6">KEN1</strain>
    </source>
</reference>
<comment type="caution">
    <text evidence="6">The sequence shown here is derived from an EMBL/GenBank/DDBJ whole genome shotgun (WGS) entry which is preliminary data.</text>
</comment>
<dbReference type="GO" id="GO:0000103">
    <property type="term" value="P:sulfate assimilation"/>
    <property type="evidence" value="ECO:0007669"/>
    <property type="project" value="TreeGrafter"/>
</dbReference>
<accession>A0AAW2TKZ4</accession>
<dbReference type="InterPro" id="IPR025980">
    <property type="entry name" value="ATP-Sase_PUA-like_dom"/>
</dbReference>
<evidence type="ECO:0000256" key="3">
    <source>
        <dbReference type="ARBA" id="ARBA00022741"/>
    </source>
</evidence>
<dbReference type="SUPFAM" id="SSF88697">
    <property type="entry name" value="PUA domain-like"/>
    <property type="match status" value="1"/>
</dbReference>
<dbReference type="AlphaFoldDB" id="A0AAW2TKZ4"/>
<comment type="pathway">
    <text evidence="1">Sulfur metabolism.</text>
</comment>
<dbReference type="GO" id="GO:0004020">
    <property type="term" value="F:adenylylsulfate kinase activity"/>
    <property type="evidence" value="ECO:0007669"/>
    <property type="project" value="TreeGrafter"/>
</dbReference>
<proteinExistence type="predicted"/>
<keyword evidence="4" id="KW-0067">ATP-binding</keyword>
<protein>
    <submittedName>
        <fullName evidence="6">ATP sulfurylase 2</fullName>
    </submittedName>
</protein>
<dbReference type="GO" id="GO:0005524">
    <property type="term" value="F:ATP binding"/>
    <property type="evidence" value="ECO:0007669"/>
    <property type="project" value="UniProtKB-KW"/>
</dbReference>
<dbReference type="Pfam" id="PF14306">
    <property type="entry name" value="PUA_2"/>
    <property type="match status" value="1"/>
</dbReference>
<evidence type="ECO:0000313" key="6">
    <source>
        <dbReference type="EMBL" id="KAL0405079.1"/>
    </source>
</evidence>
<sequence>MERELPKLLCFYKLQGWIPLVDLIEPANTPNVKNFIVEALSKVVLTKIDLEWDHEVSEGWASPLKGLLRETENLGILHFNCLWLKDENLVDITMLTVLTFDDEVMEKIGGSCSVALVG</sequence>
<evidence type="ECO:0000256" key="2">
    <source>
        <dbReference type="ARBA" id="ARBA00022679"/>
    </source>
</evidence>
<name>A0AAW2TKZ4_9LAMI</name>
<dbReference type="PANTHER" id="PTHR11055">
    <property type="entry name" value="BIFUNCTIONAL 3'-PHOSPHOADENOSINE 5'-PHOSPHOSULFATE SYNTHASE"/>
    <property type="match status" value="1"/>
</dbReference>
<reference evidence="6" key="1">
    <citation type="submission" date="2020-06" db="EMBL/GenBank/DDBJ databases">
        <authorList>
            <person name="Li T."/>
            <person name="Hu X."/>
            <person name="Zhang T."/>
            <person name="Song X."/>
            <person name="Zhang H."/>
            <person name="Dai N."/>
            <person name="Sheng W."/>
            <person name="Hou X."/>
            <person name="Wei L."/>
        </authorList>
    </citation>
    <scope>NUCLEOTIDE SEQUENCE</scope>
    <source>
        <strain evidence="6">KEN1</strain>
        <tissue evidence="6">Leaf</tissue>
    </source>
</reference>
<evidence type="ECO:0000256" key="1">
    <source>
        <dbReference type="ARBA" id="ARBA00004678"/>
    </source>
</evidence>
<keyword evidence="3" id="KW-0547">Nucleotide-binding</keyword>